<dbReference type="Proteomes" id="UP001352852">
    <property type="component" value="Unassembled WGS sequence"/>
</dbReference>
<name>A0ABU7CZV2_9TELE</name>
<proteinExistence type="predicted"/>
<dbReference type="EMBL" id="JAHUTJ010010059">
    <property type="protein sequence ID" value="MED6268207.1"/>
    <property type="molecule type" value="Genomic_DNA"/>
</dbReference>
<accession>A0ABU7CZV2</accession>
<reference evidence="1 2" key="1">
    <citation type="submission" date="2021-06" db="EMBL/GenBank/DDBJ databases">
        <authorList>
            <person name="Palmer J.M."/>
        </authorList>
    </citation>
    <scope>NUCLEOTIDE SEQUENCE [LARGE SCALE GENOMIC DNA]</scope>
    <source>
        <strain evidence="1 2">CL_MEX2019</strain>
        <tissue evidence="1">Muscle</tissue>
    </source>
</reference>
<keyword evidence="2" id="KW-1185">Reference proteome</keyword>
<evidence type="ECO:0000313" key="2">
    <source>
        <dbReference type="Proteomes" id="UP001352852"/>
    </source>
</evidence>
<comment type="caution">
    <text evidence="1">The sequence shown here is derived from an EMBL/GenBank/DDBJ whole genome shotgun (WGS) entry which is preliminary data.</text>
</comment>
<organism evidence="1 2">
    <name type="scientific">Characodon lateralis</name>
    <dbReference type="NCBI Taxonomy" id="208331"/>
    <lineage>
        <taxon>Eukaryota</taxon>
        <taxon>Metazoa</taxon>
        <taxon>Chordata</taxon>
        <taxon>Craniata</taxon>
        <taxon>Vertebrata</taxon>
        <taxon>Euteleostomi</taxon>
        <taxon>Actinopterygii</taxon>
        <taxon>Neopterygii</taxon>
        <taxon>Teleostei</taxon>
        <taxon>Neoteleostei</taxon>
        <taxon>Acanthomorphata</taxon>
        <taxon>Ovalentaria</taxon>
        <taxon>Atherinomorphae</taxon>
        <taxon>Cyprinodontiformes</taxon>
        <taxon>Goodeidae</taxon>
        <taxon>Characodon</taxon>
    </lineage>
</organism>
<protein>
    <submittedName>
        <fullName evidence="1">Uncharacterized protein</fullName>
    </submittedName>
</protein>
<evidence type="ECO:0000313" key="1">
    <source>
        <dbReference type="EMBL" id="MED6268207.1"/>
    </source>
</evidence>
<gene>
    <name evidence="1" type="ORF">CHARACLAT_020045</name>
</gene>
<sequence>MMELLSPQRQSPATVQMKPISAAWIQYLVLSAMIHLRTIGEHWNVDGVVNPEPHPSAQLLHIVQLTADKARIRPTTSRSTLPSLRTRILSDVEAFVLGS</sequence>